<dbReference type="HOGENOM" id="CLU_1127762_0_0_6"/>
<evidence type="ECO:0000256" key="1">
    <source>
        <dbReference type="SAM" id="MobiDB-lite"/>
    </source>
</evidence>
<dbReference type="KEGG" id="frf:LO80_04555"/>
<feature type="compositionally biased region" description="Acidic residues" evidence="1">
    <location>
        <begin position="67"/>
        <end position="82"/>
    </location>
</feature>
<feature type="region of interest" description="Disordered" evidence="1">
    <location>
        <begin position="1"/>
        <end position="117"/>
    </location>
</feature>
<feature type="compositionally biased region" description="Acidic residues" evidence="1">
    <location>
        <begin position="42"/>
        <end position="59"/>
    </location>
</feature>
<dbReference type="STRING" id="1547445.LO80_04555"/>
<feature type="compositionally biased region" description="Basic and acidic residues" evidence="1">
    <location>
        <begin position="28"/>
        <end position="41"/>
    </location>
</feature>
<feature type="compositionally biased region" description="Low complexity" evidence="1">
    <location>
        <begin position="83"/>
        <end position="102"/>
    </location>
</feature>
<sequence length="260" mass="29508">MSRLDLLKKGTASNNKNKPSSNNPRGGMLEEKTKKIPQREDDLTDDILSDDDFENELEDSPATQYDTDYDTSEDPDENDDENVNIIEIDLDSSNGGLDLDPSLVEDEDEDSIKSEEDVNVTKADTTVEEDNHEDENSDIVEGHLSVDYAEEDIKLEVEYTFDQRDQLYNHYVKAIKHGGMEIGAKRLLKLHDIIRISVTLTELKEQVGCEARIISVFPPNLRASSEENSSKYRYIVQFIGPNAPETDRILSKYLLGYKVK</sequence>
<keyword evidence="3" id="KW-1185">Reference proteome</keyword>
<feature type="compositionally biased region" description="Low complexity" evidence="1">
    <location>
        <begin position="13"/>
        <end position="24"/>
    </location>
</feature>
<dbReference type="AlphaFoldDB" id="A0A097EP20"/>
<protein>
    <recommendedName>
        <fullName evidence="4">PilZ domain-containing protein</fullName>
    </recommendedName>
</protein>
<dbReference type="OrthoDB" id="5604385at2"/>
<name>A0A097EP20_9GAMM</name>
<proteinExistence type="predicted"/>
<evidence type="ECO:0000313" key="3">
    <source>
        <dbReference type="Proteomes" id="UP000029672"/>
    </source>
</evidence>
<dbReference type="EMBL" id="CP009574">
    <property type="protein sequence ID" value="AIT09310.1"/>
    <property type="molecule type" value="Genomic_DNA"/>
</dbReference>
<dbReference type="Proteomes" id="UP000029672">
    <property type="component" value="Chromosome"/>
</dbReference>
<organism evidence="2 3">
    <name type="scientific">Candidatus Francisella endociliophora</name>
    <dbReference type="NCBI Taxonomy" id="653937"/>
    <lineage>
        <taxon>Bacteria</taxon>
        <taxon>Pseudomonadati</taxon>
        <taxon>Pseudomonadota</taxon>
        <taxon>Gammaproteobacteria</taxon>
        <taxon>Thiotrichales</taxon>
        <taxon>Francisellaceae</taxon>
        <taxon>Francisella</taxon>
    </lineage>
</organism>
<dbReference type="RefSeq" id="WP_040008958.1">
    <property type="nucleotide sequence ID" value="NZ_CP009574.1"/>
</dbReference>
<reference evidence="2 3" key="1">
    <citation type="submission" date="2014-10" db="EMBL/GenBank/DDBJ databases">
        <title>Whole genome sequence of Francisella endociliophora strain FSC1006, isolated from a laboratory culture of the marine ciliate Euplotes raikovi.</title>
        <authorList>
            <person name="Granberg M."/>
            <person name="Backman S."/>
            <person name="Lundmark E."/>
            <person name="Nilsson E."/>
            <person name="Karlsson E."/>
            <person name="Thelaus J."/>
            <person name="Ohrman C."/>
            <person name="Larkeryd A."/>
            <person name="Stenberg P."/>
        </authorList>
    </citation>
    <scope>NUCLEOTIDE SEQUENCE [LARGE SCALE GENOMIC DNA]</scope>
    <source>
        <strain evidence="2 3">FSC1006</strain>
    </source>
</reference>
<dbReference type="Gene3D" id="2.40.10.220">
    <property type="entry name" value="predicted glycosyltransferase like domains"/>
    <property type="match status" value="1"/>
</dbReference>
<evidence type="ECO:0008006" key="4">
    <source>
        <dbReference type="Google" id="ProtNLM"/>
    </source>
</evidence>
<evidence type="ECO:0000313" key="2">
    <source>
        <dbReference type="EMBL" id="AIT09310.1"/>
    </source>
</evidence>
<accession>A0A097EP20</accession>
<gene>
    <name evidence="2" type="ORF">LO80_04555</name>
</gene>